<evidence type="ECO:0000313" key="2">
    <source>
        <dbReference type="Proteomes" id="UP000499080"/>
    </source>
</evidence>
<organism evidence="1 2">
    <name type="scientific">Araneus ventricosus</name>
    <name type="common">Orbweaver spider</name>
    <name type="synonym">Epeira ventricosa</name>
    <dbReference type="NCBI Taxonomy" id="182803"/>
    <lineage>
        <taxon>Eukaryota</taxon>
        <taxon>Metazoa</taxon>
        <taxon>Ecdysozoa</taxon>
        <taxon>Arthropoda</taxon>
        <taxon>Chelicerata</taxon>
        <taxon>Arachnida</taxon>
        <taxon>Araneae</taxon>
        <taxon>Araneomorphae</taxon>
        <taxon>Entelegynae</taxon>
        <taxon>Araneoidea</taxon>
        <taxon>Araneidae</taxon>
        <taxon>Araneus</taxon>
    </lineage>
</organism>
<protein>
    <submittedName>
        <fullName evidence="1">Uncharacterized protein</fullName>
    </submittedName>
</protein>
<proteinExistence type="predicted"/>
<gene>
    <name evidence="1" type="ORF">AVEN_119181_1</name>
</gene>
<keyword evidence="2" id="KW-1185">Reference proteome</keyword>
<reference evidence="1 2" key="1">
    <citation type="journal article" date="2019" name="Sci. Rep.">
        <title>Orb-weaving spider Araneus ventricosus genome elucidates the spidroin gene catalogue.</title>
        <authorList>
            <person name="Kono N."/>
            <person name="Nakamura H."/>
            <person name="Ohtoshi R."/>
            <person name="Moran D.A.P."/>
            <person name="Shinohara A."/>
            <person name="Yoshida Y."/>
            <person name="Fujiwara M."/>
            <person name="Mori M."/>
            <person name="Tomita M."/>
            <person name="Arakawa K."/>
        </authorList>
    </citation>
    <scope>NUCLEOTIDE SEQUENCE [LARGE SCALE GENOMIC DNA]</scope>
</reference>
<comment type="caution">
    <text evidence="1">The sequence shown here is derived from an EMBL/GenBank/DDBJ whole genome shotgun (WGS) entry which is preliminary data.</text>
</comment>
<sequence length="100" mass="11257">MNIEKLAKRIIWKSISFVVGGKETAPEIVSAREVSSRAPLCAANVQESSASIGIFRIPRMNVIPRSMSKSNFKEPQPQRIAQIEGDFNERYLTLPFYLCV</sequence>
<evidence type="ECO:0000313" key="1">
    <source>
        <dbReference type="EMBL" id="GBN83675.1"/>
    </source>
</evidence>
<dbReference type="EMBL" id="BGPR01150217">
    <property type="protein sequence ID" value="GBN83675.1"/>
    <property type="molecule type" value="Genomic_DNA"/>
</dbReference>
<dbReference type="AlphaFoldDB" id="A0A4Y2S8T9"/>
<name>A0A4Y2S8T9_ARAVE</name>
<dbReference type="Proteomes" id="UP000499080">
    <property type="component" value="Unassembled WGS sequence"/>
</dbReference>
<accession>A0A4Y2S8T9</accession>